<protein>
    <submittedName>
        <fullName evidence="1">RCG59274</fullName>
    </submittedName>
</protein>
<dbReference type="AlphaFoldDB" id="A6K7H3"/>
<evidence type="ECO:0000313" key="2">
    <source>
        <dbReference type="Proteomes" id="UP000234681"/>
    </source>
</evidence>
<proteinExistence type="predicted"/>
<name>A6K7H3_RAT</name>
<evidence type="ECO:0000313" key="1">
    <source>
        <dbReference type="EMBL" id="EDL76516.1"/>
    </source>
</evidence>
<organism evidence="1 2">
    <name type="scientific">Rattus norvegicus</name>
    <name type="common">Rat</name>
    <dbReference type="NCBI Taxonomy" id="10116"/>
    <lineage>
        <taxon>Eukaryota</taxon>
        <taxon>Metazoa</taxon>
        <taxon>Chordata</taxon>
        <taxon>Craniata</taxon>
        <taxon>Vertebrata</taxon>
        <taxon>Euteleostomi</taxon>
        <taxon>Mammalia</taxon>
        <taxon>Eutheria</taxon>
        <taxon>Euarchontoglires</taxon>
        <taxon>Glires</taxon>
        <taxon>Rodentia</taxon>
        <taxon>Myomorpha</taxon>
        <taxon>Muroidea</taxon>
        <taxon>Muridae</taxon>
        <taxon>Murinae</taxon>
        <taxon>Rattus</taxon>
    </lineage>
</organism>
<dbReference type="EMBL" id="CH474027">
    <property type="protein sequence ID" value="EDL76516.1"/>
    <property type="molecule type" value="Genomic_DNA"/>
</dbReference>
<gene>
    <name evidence="1" type="ORF">rCG_59274</name>
</gene>
<accession>A6K7H3</accession>
<reference evidence="2" key="1">
    <citation type="submission" date="2005-09" db="EMBL/GenBank/DDBJ databases">
        <authorList>
            <person name="Mural R.J."/>
            <person name="Li P.W."/>
            <person name="Adams M.D."/>
            <person name="Amanatides P.G."/>
            <person name="Baden-Tillson H."/>
            <person name="Barnstead M."/>
            <person name="Chin S.H."/>
            <person name="Dew I."/>
            <person name="Evans C.A."/>
            <person name="Ferriera S."/>
            <person name="Flanigan M."/>
            <person name="Fosler C."/>
            <person name="Glodek A."/>
            <person name="Gu Z."/>
            <person name="Holt R.A."/>
            <person name="Jennings D."/>
            <person name="Kraft C.L."/>
            <person name="Lu F."/>
            <person name="Nguyen T."/>
            <person name="Nusskern D.R."/>
            <person name="Pfannkoch C.M."/>
            <person name="Sitter C."/>
            <person name="Sutton G.G."/>
            <person name="Venter J.C."/>
            <person name="Wang Z."/>
            <person name="Woodage T."/>
            <person name="Zheng X.H."/>
            <person name="Zhong F."/>
        </authorList>
    </citation>
    <scope>NUCLEOTIDE SEQUENCE [LARGE SCALE GENOMIC DNA]</scope>
    <source>
        <strain>BN</strain>
        <strain evidence="2">Sprague-Dawley</strain>
    </source>
</reference>
<dbReference type="Proteomes" id="UP000234681">
    <property type="component" value="Chromosome 7"/>
</dbReference>
<sequence>MSCACDIQDKAFPQERSCFPHRTGRAGSLLRLYHQLLEQSSLLGYASMPGRGWSPMSFPLANSHIPL</sequence>